<keyword evidence="1" id="KW-0121">Carboxypeptidase</keyword>
<accession>A0AAU8FNC5</accession>
<dbReference type="Gene3D" id="2.60.40.1120">
    <property type="entry name" value="Carboxypeptidase-like, regulatory domain"/>
    <property type="match status" value="1"/>
</dbReference>
<gene>
    <name evidence="1" type="ORF">ABV298_04520</name>
</gene>
<dbReference type="Gene3D" id="2.170.130.10">
    <property type="entry name" value="TonB-dependent receptor, plug domain"/>
    <property type="match status" value="1"/>
</dbReference>
<dbReference type="RefSeq" id="WP_353720996.1">
    <property type="nucleotide sequence ID" value="NZ_CP159289.1"/>
</dbReference>
<sequence length="434" mass="48109">MINKTMHYIGQVVIGTIMLCLLCGGGAVAQDKPVKKQKPVNVSLKVTDENGNPIPNASIVVGEGQIHAETNENGDFNFEALPEDFVTVSSYGYSKSVSLVGDIVTDGVVELKKAKLFATPDDAIPMPFMNIPKRLATGSYVTLKTADLEKYPTNDLRNAFAGLVNGLEVVERDGSPGLVAEEEIGNFRITEKIGIATRGRNPIFIIDDIPTDITEMPVDPQEIESVTIIKDIVGKAMLGPRGADGIIYIKTKRGKVNERVMSVNAEQGVSVVDRFPGWASGAEYAQLNNQARANSSLSPLYNENDIAEYARNDPYDLYRPSVDFRRLMLKNTKPFTRVNLSSTGGNETVQYNAYLGYNGEGDIYRIGAKSDYNRINVRSNVDIKINPLIKVKFDFFGGAYPAPLAELRLQFQLHERRRQYQYRARPCRIQHGYQ</sequence>
<dbReference type="Pfam" id="PF13620">
    <property type="entry name" value="CarboxypepD_reg"/>
    <property type="match status" value="1"/>
</dbReference>
<protein>
    <submittedName>
        <fullName evidence="1">Carboxypeptidase regulatory-like domain-containing protein</fullName>
    </submittedName>
</protein>
<evidence type="ECO:0000313" key="1">
    <source>
        <dbReference type="EMBL" id="XCH25698.1"/>
    </source>
</evidence>
<dbReference type="SUPFAM" id="SSF49464">
    <property type="entry name" value="Carboxypeptidase regulatory domain-like"/>
    <property type="match status" value="1"/>
</dbReference>
<organism evidence="1">
    <name type="scientific">Dyadobacter sp. 676</name>
    <dbReference type="NCBI Taxonomy" id="3088362"/>
    <lineage>
        <taxon>Bacteria</taxon>
        <taxon>Pseudomonadati</taxon>
        <taxon>Bacteroidota</taxon>
        <taxon>Cytophagia</taxon>
        <taxon>Cytophagales</taxon>
        <taxon>Spirosomataceae</taxon>
        <taxon>Dyadobacter</taxon>
    </lineage>
</organism>
<dbReference type="InterPro" id="IPR008969">
    <property type="entry name" value="CarboxyPept-like_regulatory"/>
</dbReference>
<reference evidence="1" key="1">
    <citation type="submission" date="2024-06" db="EMBL/GenBank/DDBJ databases">
        <title>Sequencing and assembly of the genome of Dyadobacter sp. strain 676, a symbiont of Cyamopsis tetragonoloba.</title>
        <authorList>
            <person name="Guro P."/>
            <person name="Sazanova A."/>
            <person name="Kuznetsova I."/>
            <person name="Belimov A."/>
            <person name="Safronova V."/>
        </authorList>
    </citation>
    <scope>NUCLEOTIDE SEQUENCE</scope>
    <source>
        <strain evidence="1">676</strain>
    </source>
</reference>
<dbReference type="GO" id="GO:0004180">
    <property type="term" value="F:carboxypeptidase activity"/>
    <property type="evidence" value="ECO:0007669"/>
    <property type="project" value="UniProtKB-KW"/>
</dbReference>
<keyword evidence="1" id="KW-0378">Hydrolase</keyword>
<dbReference type="EMBL" id="CP159289">
    <property type="protein sequence ID" value="XCH25698.1"/>
    <property type="molecule type" value="Genomic_DNA"/>
</dbReference>
<dbReference type="InterPro" id="IPR037066">
    <property type="entry name" value="Plug_dom_sf"/>
</dbReference>
<name>A0AAU8FNC5_9BACT</name>
<dbReference type="AlphaFoldDB" id="A0AAU8FNC5"/>
<dbReference type="SUPFAM" id="SSF56935">
    <property type="entry name" value="Porins"/>
    <property type="match status" value="1"/>
</dbReference>
<keyword evidence="1" id="KW-0645">Protease</keyword>
<proteinExistence type="predicted"/>